<evidence type="ECO:0000256" key="1">
    <source>
        <dbReference type="SAM" id="MobiDB-lite"/>
    </source>
</evidence>
<proteinExistence type="predicted"/>
<gene>
    <name evidence="2" type="ORF">BSTOLATCC_MIC58038</name>
</gene>
<organism evidence="2 3">
    <name type="scientific">Blepharisma stoltei</name>
    <dbReference type="NCBI Taxonomy" id="1481888"/>
    <lineage>
        <taxon>Eukaryota</taxon>
        <taxon>Sar</taxon>
        <taxon>Alveolata</taxon>
        <taxon>Ciliophora</taxon>
        <taxon>Postciliodesmatophora</taxon>
        <taxon>Heterotrichea</taxon>
        <taxon>Heterotrichida</taxon>
        <taxon>Blepharismidae</taxon>
        <taxon>Blepharisma</taxon>
    </lineage>
</organism>
<keyword evidence="3" id="KW-1185">Reference proteome</keyword>
<accession>A0AAU9K7W7</accession>
<dbReference type="Proteomes" id="UP001162131">
    <property type="component" value="Unassembled WGS sequence"/>
</dbReference>
<feature type="compositionally biased region" description="Basic and acidic residues" evidence="1">
    <location>
        <begin position="111"/>
        <end position="138"/>
    </location>
</feature>
<comment type="caution">
    <text evidence="2">The sequence shown here is derived from an EMBL/GenBank/DDBJ whole genome shotgun (WGS) entry which is preliminary data.</text>
</comment>
<evidence type="ECO:0000313" key="2">
    <source>
        <dbReference type="EMBL" id="CAG9333220.1"/>
    </source>
</evidence>
<feature type="region of interest" description="Disordered" evidence="1">
    <location>
        <begin position="99"/>
        <end position="198"/>
    </location>
</feature>
<sequence length="198" mass="23244">MKPSVLEQSSKTQEISFKKKCQLQYSKIKARSFLIRDLYKERNLQEKLNGEMSEKKHREEIIKRSMMRFNNSPFAVNYIAQQEISEHERMMYDKFGYRRKRSKRCHSKSNSSRERKSDFDRFKKSIRVDTTDDDKRSDNTSPLEPLSKFGDGFSGKNKNLSVSLESGAKKKVWSKPGSKEEQSPARDTINRLLSKLSD</sequence>
<name>A0AAU9K7W7_9CILI</name>
<dbReference type="AlphaFoldDB" id="A0AAU9K7W7"/>
<protein>
    <submittedName>
        <fullName evidence="2">Uncharacterized protein</fullName>
    </submittedName>
</protein>
<reference evidence="2" key="1">
    <citation type="submission" date="2021-09" db="EMBL/GenBank/DDBJ databases">
        <authorList>
            <consortium name="AG Swart"/>
            <person name="Singh M."/>
            <person name="Singh A."/>
            <person name="Seah K."/>
            <person name="Emmerich C."/>
        </authorList>
    </citation>
    <scope>NUCLEOTIDE SEQUENCE</scope>
    <source>
        <strain evidence="2">ATCC30299</strain>
    </source>
</reference>
<evidence type="ECO:0000313" key="3">
    <source>
        <dbReference type="Proteomes" id="UP001162131"/>
    </source>
</evidence>
<dbReference type="EMBL" id="CAJZBQ010000056">
    <property type="protein sequence ID" value="CAG9333220.1"/>
    <property type="molecule type" value="Genomic_DNA"/>
</dbReference>